<feature type="transmembrane region" description="Helical" evidence="1">
    <location>
        <begin position="54"/>
        <end position="75"/>
    </location>
</feature>
<dbReference type="KEGG" id="mnh:FG904_01145"/>
<evidence type="ECO:0000256" key="1">
    <source>
        <dbReference type="SAM" id="Phobius"/>
    </source>
</evidence>
<dbReference type="AlphaFoldDB" id="A0A5B7XVV2"/>
<dbReference type="RefSeq" id="WP_139592107.1">
    <property type="nucleotide sequence ID" value="NZ_CP040825.1"/>
</dbReference>
<proteinExistence type="predicted"/>
<name>A0A5B7XVV2_9MOLU</name>
<dbReference type="Proteomes" id="UP000305457">
    <property type="component" value="Chromosome"/>
</dbReference>
<keyword evidence="1" id="KW-0812">Transmembrane</keyword>
<reference evidence="2 3" key="1">
    <citation type="submission" date="2019-06" db="EMBL/GenBank/DDBJ databases">
        <title>Mycoplasma sp. 2F1A isolated from ostrich.</title>
        <authorList>
            <person name="Spergser J."/>
        </authorList>
    </citation>
    <scope>NUCLEOTIDE SEQUENCE [LARGE SCALE GENOMIC DNA]</scope>
    <source>
        <strain evidence="2 3">2F1A</strain>
    </source>
</reference>
<sequence length="76" mass="8841">MEQNTNKPVVDLIEMRKQEIASEQIKAKYLRDKQAKALEQKNLPWYQKDLTRNLVGVSVSVLVMIAIFLLARINWA</sequence>
<organism evidence="2 3">
    <name type="scientific">Mycoplasma nasistruthionis</name>
    <dbReference type="NCBI Taxonomy" id="353852"/>
    <lineage>
        <taxon>Bacteria</taxon>
        <taxon>Bacillati</taxon>
        <taxon>Mycoplasmatota</taxon>
        <taxon>Mollicutes</taxon>
        <taxon>Mycoplasmataceae</taxon>
        <taxon>Mycoplasma</taxon>
    </lineage>
</organism>
<keyword evidence="1" id="KW-0472">Membrane</keyword>
<accession>A0A5B7XVV2</accession>
<dbReference type="OrthoDB" id="401418at2"/>
<keyword evidence="1" id="KW-1133">Transmembrane helix</keyword>
<gene>
    <name evidence="2" type="ORF">FG904_01145</name>
</gene>
<dbReference type="EMBL" id="CP040825">
    <property type="protein sequence ID" value="QCZ36624.1"/>
    <property type="molecule type" value="Genomic_DNA"/>
</dbReference>
<evidence type="ECO:0000313" key="3">
    <source>
        <dbReference type="Proteomes" id="UP000305457"/>
    </source>
</evidence>
<protein>
    <submittedName>
        <fullName evidence="2">Uncharacterized protein</fullName>
    </submittedName>
</protein>
<evidence type="ECO:0000313" key="2">
    <source>
        <dbReference type="EMBL" id="QCZ36624.1"/>
    </source>
</evidence>